<feature type="domain" description="Response regulatory" evidence="7">
    <location>
        <begin position="3"/>
        <end position="116"/>
    </location>
</feature>
<dbReference type="AlphaFoldDB" id="A0A0C2K5X7"/>
<dbReference type="Proteomes" id="UP000031672">
    <property type="component" value="Unassembled WGS sequence"/>
</dbReference>
<sequence>MLSALVIDDELFAREELTELLEETGQIEVIGQASNAIEGLKKINQLKPDVVFLDIQMPQVTGIELLGMLDPDTMPYVVFATAYDEFAIQAFEDNAFDYLLKPVDTQRLAKTVQRLIKSSLNKSGQHSQQQVNAIAPQNLDQVPCIGLNRIMIIPTQEIEFAYSDISGVHVQTPQQSATSQLTLKILEEKTPLVRCHRQYLVNVKAIKEIKLLENGLAEILTHSQHPIPVSRRYLKPLKERLGFH</sequence>
<evidence type="ECO:0000313" key="10">
    <source>
        <dbReference type="Proteomes" id="UP000031672"/>
    </source>
</evidence>
<evidence type="ECO:0000259" key="7">
    <source>
        <dbReference type="PROSITE" id="PS50110"/>
    </source>
</evidence>
<dbReference type="GO" id="GO:0003677">
    <property type="term" value="F:DNA binding"/>
    <property type="evidence" value="ECO:0007669"/>
    <property type="project" value="UniProtKB-KW"/>
</dbReference>
<dbReference type="EMBL" id="JTKH01000021">
    <property type="protein sequence ID" value="KII77423.1"/>
    <property type="molecule type" value="Genomic_DNA"/>
</dbReference>
<dbReference type="PROSITE" id="PS50930">
    <property type="entry name" value="HTH_LYTTR"/>
    <property type="match status" value="1"/>
</dbReference>
<dbReference type="PROSITE" id="PS50110">
    <property type="entry name" value="RESPONSE_REGULATORY"/>
    <property type="match status" value="1"/>
</dbReference>
<proteinExistence type="predicted"/>
<organism evidence="9 10">
    <name type="scientific">Vibrio renipiscarius</name>
    <dbReference type="NCBI Taxonomy" id="1461322"/>
    <lineage>
        <taxon>Bacteria</taxon>
        <taxon>Pseudomonadati</taxon>
        <taxon>Pseudomonadota</taxon>
        <taxon>Gammaproteobacteria</taxon>
        <taxon>Vibrionales</taxon>
        <taxon>Vibrionaceae</taxon>
        <taxon>Vibrio</taxon>
    </lineage>
</organism>
<feature type="modified residue" description="4-aspartylphosphate" evidence="6">
    <location>
        <position position="54"/>
    </location>
</feature>
<dbReference type="CDD" id="cd17532">
    <property type="entry name" value="REC_LytTR_AlgR-like"/>
    <property type="match status" value="1"/>
</dbReference>
<keyword evidence="5" id="KW-0804">Transcription</keyword>
<keyword evidence="2" id="KW-0902">Two-component regulatory system</keyword>
<dbReference type="STRING" id="1461322.OJ16_11220"/>
<dbReference type="SUPFAM" id="SSF52172">
    <property type="entry name" value="CheY-like"/>
    <property type="match status" value="1"/>
</dbReference>
<dbReference type="InterPro" id="IPR007492">
    <property type="entry name" value="LytTR_DNA-bd_dom"/>
</dbReference>
<comment type="caution">
    <text evidence="9">The sequence shown here is derived from an EMBL/GenBank/DDBJ whole genome shotgun (WGS) entry which is preliminary data.</text>
</comment>
<dbReference type="SMART" id="SM00448">
    <property type="entry name" value="REC"/>
    <property type="match status" value="1"/>
</dbReference>
<dbReference type="RefSeq" id="WP_040990693.1">
    <property type="nucleotide sequence ID" value="NZ_JTKH01000021.1"/>
</dbReference>
<evidence type="ECO:0000256" key="1">
    <source>
        <dbReference type="ARBA" id="ARBA00022553"/>
    </source>
</evidence>
<protein>
    <submittedName>
        <fullName evidence="9">Response regulator</fullName>
    </submittedName>
</protein>
<gene>
    <name evidence="9" type="ORF">OJ16_11220</name>
</gene>
<dbReference type="Gene3D" id="2.40.50.1020">
    <property type="entry name" value="LytTr DNA-binding domain"/>
    <property type="match status" value="1"/>
</dbReference>
<dbReference type="NCBIfam" id="NF008677">
    <property type="entry name" value="PRK11697.1"/>
    <property type="match status" value="1"/>
</dbReference>
<evidence type="ECO:0000256" key="6">
    <source>
        <dbReference type="PROSITE-ProRule" id="PRU00169"/>
    </source>
</evidence>
<reference evidence="9 10" key="1">
    <citation type="submission" date="2014-11" db="EMBL/GenBank/DDBJ databases">
        <title>Draft Genome Sequence of Vibrio piscirenalis strains CECT 8603T and CECT 8604, two marine Gammaproteobacterium isolated from cultured gilthead sea bream (Sparus aurata).</title>
        <authorList>
            <person name="Arahal D.R."/>
            <person name="Rodrigo-Torres L."/>
            <person name="Lucena T."/>
            <person name="Pujalte M.J."/>
        </authorList>
    </citation>
    <scope>NUCLEOTIDE SEQUENCE [LARGE SCALE GENOMIC DNA]</scope>
    <source>
        <strain evidence="9 10">DCR 1-4-2</strain>
    </source>
</reference>
<evidence type="ECO:0000256" key="5">
    <source>
        <dbReference type="ARBA" id="ARBA00023163"/>
    </source>
</evidence>
<dbReference type="InterPro" id="IPR001789">
    <property type="entry name" value="Sig_transdc_resp-reg_receiver"/>
</dbReference>
<keyword evidence="3" id="KW-0805">Transcription regulation</keyword>
<accession>A0A0C2K5X7</accession>
<dbReference type="Pfam" id="PF00072">
    <property type="entry name" value="Response_reg"/>
    <property type="match status" value="1"/>
</dbReference>
<evidence type="ECO:0000256" key="2">
    <source>
        <dbReference type="ARBA" id="ARBA00023012"/>
    </source>
</evidence>
<dbReference type="OrthoDB" id="236568at2"/>
<dbReference type="SMART" id="SM00850">
    <property type="entry name" value="LytTR"/>
    <property type="match status" value="1"/>
</dbReference>
<evidence type="ECO:0000256" key="3">
    <source>
        <dbReference type="ARBA" id="ARBA00023015"/>
    </source>
</evidence>
<name>A0A0C2K5X7_9VIBR</name>
<dbReference type="InterPro" id="IPR011006">
    <property type="entry name" value="CheY-like_superfamily"/>
</dbReference>
<keyword evidence="4" id="KW-0238">DNA-binding</keyword>
<feature type="domain" description="HTH LytTR-type" evidence="8">
    <location>
        <begin position="142"/>
        <end position="243"/>
    </location>
</feature>
<dbReference type="PANTHER" id="PTHR37299:SF1">
    <property type="entry name" value="STAGE 0 SPORULATION PROTEIN A HOMOLOG"/>
    <property type="match status" value="1"/>
</dbReference>
<dbReference type="Pfam" id="PF04397">
    <property type="entry name" value="LytTR"/>
    <property type="match status" value="1"/>
</dbReference>
<evidence type="ECO:0000259" key="8">
    <source>
        <dbReference type="PROSITE" id="PS50930"/>
    </source>
</evidence>
<dbReference type="Gene3D" id="3.40.50.2300">
    <property type="match status" value="1"/>
</dbReference>
<dbReference type="InterPro" id="IPR046947">
    <property type="entry name" value="LytR-like"/>
</dbReference>
<accession>A0A0C2NZ84</accession>
<keyword evidence="10" id="KW-1185">Reference proteome</keyword>
<dbReference type="PANTHER" id="PTHR37299">
    <property type="entry name" value="TRANSCRIPTIONAL REGULATOR-RELATED"/>
    <property type="match status" value="1"/>
</dbReference>
<dbReference type="FunFam" id="3.40.50.2300:FF:000051">
    <property type="entry name" value="Two-component response regulator yehT"/>
    <property type="match status" value="1"/>
</dbReference>
<evidence type="ECO:0000313" key="9">
    <source>
        <dbReference type="EMBL" id="KII77423.1"/>
    </source>
</evidence>
<dbReference type="GO" id="GO:0000156">
    <property type="term" value="F:phosphorelay response regulator activity"/>
    <property type="evidence" value="ECO:0007669"/>
    <property type="project" value="InterPro"/>
</dbReference>
<evidence type="ECO:0000256" key="4">
    <source>
        <dbReference type="ARBA" id="ARBA00023125"/>
    </source>
</evidence>
<keyword evidence="1 6" id="KW-0597">Phosphoprotein</keyword>